<gene>
    <name evidence="2" type="ORF">BN77_p11441</name>
</gene>
<protein>
    <submittedName>
        <fullName evidence="2">Uncharacterized protein</fullName>
    </submittedName>
</protein>
<sequence length="121" mass="13311">MLERANQGEEIVIMGGNEIYARIGPADGGKRPFGLLRQRGRSDDLFDESDAEQAAIDAGDWNEDVGVWQGGPPVPSARHEAASRWSRGLLLDDRQRPAFLDGAIADRGQGQDNSRQRRLVL</sequence>
<evidence type="ECO:0000313" key="2">
    <source>
        <dbReference type="EMBL" id="CCM78746.1"/>
    </source>
</evidence>
<organism evidence="2 3">
    <name type="scientific">Rhizobium mesoamericanum STM3625</name>
    <dbReference type="NCBI Taxonomy" id="1211777"/>
    <lineage>
        <taxon>Bacteria</taxon>
        <taxon>Pseudomonadati</taxon>
        <taxon>Pseudomonadota</taxon>
        <taxon>Alphaproteobacteria</taxon>
        <taxon>Hyphomicrobiales</taxon>
        <taxon>Rhizobiaceae</taxon>
        <taxon>Rhizobium/Agrobacterium group</taxon>
        <taxon>Rhizobium</taxon>
    </lineage>
</organism>
<reference evidence="2 3" key="1">
    <citation type="journal article" date="2013" name="Genome Announc.">
        <title>Draft Genome Sequence of Rhizobium mesoamericanum STM3625, a Nitrogen-Fixing Symbiont of Mimosa pudica Isolated in French Guiana (South America).</title>
        <authorList>
            <person name="Moulin L."/>
            <person name="Mornico D."/>
            <person name="Melkonian R."/>
            <person name="Klonowska A."/>
        </authorList>
    </citation>
    <scope>NUCLEOTIDE SEQUENCE [LARGE SCALE GENOMIC DNA]</scope>
    <source>
        <strain evidence="2 3">STM3625</strain>
    </source>
</reference>
<feature type="region of interest" description="Disordered" evidence="1">
    <location>
        <begin position="102"/>
        <end position="121"/>
    </location>
</feature>
<evidence type="ECO:0000256" key="1">
    <source>
        <dbReference type="SAM" id="MobiDB-lite"/>
    </source>
</evidence>
<dbReference type="AlphaFoldDB" id="K0PQ69"/>
<comment type="caution">
    <text evidence="2">The sequence shown here is derived from an EMBL/GenBank/DDBJ whole genome shotgun (WGS) entry which is preliminary data.</text>
</comment>
<dbReference type="eggNOG" id="COG4118">
    <property type="taxonomic scope" value="Bacteria"/>
</dbReference>
<dbReference type="EMBL" id="CANI01000039">
    <property type="protein sequence ID" value="CCM78746.1"/>
    <property type="molecule type" value="Genomic_DNA"/>
</dbReference>
<keyword evidence="3" id="KW-1185">Reference proteome</keyword>
<dbReference type="STRING" id="1211777.BN77_p11441"/>
<evidence type="ECO:0000313" key="3">
    <source>
        <dbReference type="Proteomes" id="UP000009319"/>
    </source>
</evidence>
<accession>K0PQ69</accession>
<dbReference type="HOGENOM" id="CLU_2036138_0_0_5"/>
<proteinExistence type="predicted"/>
<dbReference type="Proteomes" id="UP000009319">
    <property type="component" value="Unassembled WGS sequence"/>
</dbReference>
<name>K0PQ69_9HYPH</name>